<dbReference type="InterPro" id="IPR043150">
    <property type="entry name" value="Phytochrome_PHY_sf"/>
</dbReference>
<keyword evidence="8" id="KW-0418">Kinase</keyword>
<dbReference type="InterPro" id="IPR036322">
    <property type="entry name" value="WD40_repeat_dom_sf"/>
</dbReference>
<evidence type="ECO:0000256" key="1">
    <source>
        <dbReference type="ARBA" id="ARBA00022543"/>
    </source>
</evidence>
<feature type="compositionally biased region" description="Basic and acidic residues" evidence="16">
    <location>
        <begin position="549"/>
        <end position="559"/>
    </location>
</feature>
<dbReference type="Gene3D" id="2.170.150.40">
    <property type="entry name" value="Domain of unknown function (DUF427)"/>
    <property type="match status" value="1"/>
</dbReference>
<keyword evidence="6" id="KW-0677">Repeat</keyword>
<feature type="compositionally biased region" description="Basic and acidic residues" evidence="16">
    <location>
        <begin position="823"/>
        <end position="833"/>
    </location>
</feature>
<feature type="repeat" description="WD" evidence="14">
    <location>
        <begin position="259"/>
        <end position="295"/>
    </location>
</feature>
<feature type="coiled-coil region" evidence="15">
    <location>
        <begin position="34"/>
        <end position="68"/>
    </location>
</feature>
<dbReference type="Proteomes" id="UP000033140">
    <property type="component" value="Unassembled WGS sequence"/>
</dbReference>
<feature type="modified residue" description="4-aspartylphosphate" evidence="13">
    <location>
        <position position="1978"/>
    </location>
</feature>
<feature type="domain" description="Histidine kinase" evidence="18">
    <location>
        <begin position="1543"/>
        <end position="1774"/>
    </location>
</feature>
<dbReference type="PROSITE" id="PS50109">
    <property type="entry name" value="HIS_KIN"/>
    <property type="match status" value="1"/>
</dbReference>
<dbReference type="InterPro" id="IPR013515">
    <property type="entry name" value="Phytochrome_cen-reg"/>
</dbReference>
<dbReference type="InterPro" id="IPR035965">
    <property type="entry name" value="PAS-like_dom_sf"/>
</dbReference>
<reference evidence="20 21" key="1">
    <citation type="journal article" date="2011" name="J. Gen. Appl. Microbiol.">
        <title>Draft genome sequencing of the enigmatic yeast Saitoella complicata.</title>
        <authorList>
            <person name="Nishida H."/>
            <person name="Hamamoto M."/>
            <person name="Sugiyama J."/>
        </authorList>
    </citation>
    <scope>NUCLEOTIDE SEQUENCE [LARGE SCALE GENOMIC DNA]</scope>
    <source>
        <strain evidence="20 21">NRRL Y-17804</strain>
    </source>
</reference>
<dbReference type="PRINTS" id="PR01033">
    <property type="entry name" value="PHYTOCHROME"/>
</dbReference>
<keyword evidence="7" id="KW-0547">Nucleotide-binding</keyword>
<dbReference type="STRING" id="698492.A0A0E9NRU1"/>
<dbReference type="Gene3D" id="3.30.565.10">
    <property type="entry name" value="Histidine kinase-like ATPase, C-terminal domain"/>
    <property type="match status" value="1"/>
</dbReference>
<evidence type="ECO:0000256" key="8">
    <source>
        <dbReference type="ARBA" id="ARBA00022777"/>
    </source>
</evidence>
<keyword evidence="12" id="KW-0675">Receptor</keyword>
<dbReference type="Pfam" id="PF00072">
    <property type="entry name" value="Response_reg"/>
    <property type="match status" value="1"/>
</dbReference>
<evidence type="ECO:0000256" key="12">
    <source>
        <dbReference type="ARBA" id="ARBA00023170"/>
    </source>
</evidence>
<dbReference type="EMBL" id="BACD03000067">
    <property type="protein sequence ID" value="GAO52381.1"/>
    <property type="molecule type" value="Genomic_DNA"/>
</dbReference>
<dbReference type="SUPFAM" id="SSF50978">
    <property type="entry name" value="WD40 repeat-like"/>
    <property type="match status" value="1"/>
</dbReference>
<dbReference type="InterPro" id="IPR003018">
    <property type="entry name" value="GAF"/>
</dbReference>
<feature type="domain" description="Phytochrome chromophore attachment site" evidence="17">
    <location>
        <begin position="1166"/>
        <end position="1328"/>
    </location>
</feature>
<organism evidence="20 21">
    <name type="scientific">Saitoella complicata (strain BCRC 22490 / CBS 7301 / JCM 7358 / NBRC 10748 / NRRL Y-17804)</name>
    <dbReference type="NCBI Taxonomy" id="698492"/>
    <lineage>
        <taxon>Eukaryota</taxon>
        <taxon>Fungi</taxon>
        <taxon>Dikarya</taxon>
        <taxon>Ascomycota</taxon>
        <taxon>Taphrinomycotina</taxon>
        <taxon>Taphrinomycotina incertae sedis</taxon>
        <taxon>Saitoella</taxon>
    </lineage>
</organism>
<protein>
    <recommendedName>
        <fullName evidence="22">Histidine kinase</fullName>
    </recommendedName>
</protein>
<dbReference type="Pfam" id="PF02518">
    <property type="entry name" value="HATPase_c"/>
    <property type="match status" value="1"/>
</dbReference>
<dbReference type="InterPro" id="IPR003594">
    <property type="entry name" value="HATPase_dom"/>
</dbReference>
<reference evidence="20 21" key="3">
    <citation type="journal article" date="2015" name="Genome Announc.">
        <title>Draft Genome Sequence of the Archiascomycetous Yeast Saitoella complicata.</title>
        <authorList>
            <person name="Yamauchi K."/>
            <person name="Kondo S."/>
            <person name="Hamamoto M."/>
            <person name="Takahashi Y."/>
            <person name="Ogura Y."/>
            <person name="Hayashi T."/>
            <person name="Nishida H."/>
        </authorList>
    </citation>
    <scope>NUCLEOTIDE SEQUENCE [LARGE SCALE GENOMIC DNA]</scope>
    <source>
        <strain evidence="20 21">NRRL Y-17804</strain>
    </source>
</reference>
<feature type="compositionally biased region" description="Acidic residues" evidence="16">
    <location>
        <begin position="509"/>
        <end position="548"/>
    </location>
</feature>
<feature type="compositionally biased region" description="Basic residues" evidence="16">
    <location>
        <begin position="1843"/>
        <end position="1853"/>
    </location>
</feature>
<dbReference type="GO" id="GO:0009881">
    <property type="term" value="F:photoreceptor activity"/>
    <property type="evidence" value="ECO:0007669"/>
    <property type="project" value="UniProtKB-KW"/>
</dbReference>
<dbReference type="InterPro" id="IPR001680">
    <property type="entry name" value="WD40_rpt"/>
</dbReference>
<feature type="region of interest" description="Disordered" evidence="16">
    <location>
        <begin position="1781"/>
        <end position="1923"/>
    </location>
</feature>
<evidence type="ECO:0008006" key="22">
    <source>
        <dbReference type="Google" id="ProtNLM"/>
    </source>
</evidence>
<gene>
    <name evidence="20" type="ORF">G7K_6459-t1</name>
</gene>
<dbReference type="InterPro" id="IPR001789">
    <property type="entry name" value="Sig_transdc_resp-reg_receiver"/>
</dbReference>
<evidence type="ECO:0000259" key="18">
    <source>
        <dbReference type="PROSITE" id="PS50109"/>
    </source>
</evidence>
<keyword evidence="9" id="KW-0067">ATP-binding</keyword>
<sequence length="2079" mass="228843">MSSLISSVAWVRRGFPAEFPKKYQLDEAEYERIAALTKIKVDDAKEALEEAQEQAKKATEDLVVEDELAEYNLEDYDQEEEQPEEVGEAGAPMALFGNAKGLAFHQSNEEDPYITLQDVAADEDTEERADLQILPSDNLILTAKTEDDLSHLEVYVYEDEEANLYVHHDIMLPAFPLCIEPLDYPVGRPVTEDNKIGNFVAIGTFEPDIEIWDLDVVDGMYPNAILGQGGPAGAAATGSASDATGKKKKKKSKKQGPNSAYHVDAVLTLSSAPLTRNLLASGSADTTIKLWDLNTCLAASSYNYHTDKVGSIAFHRTEAAILLTGSYDRTVAVADLRVTTGAAGRWGVESDVENVAWNPHDPNGFFVGTDSGMVHYFDVRNIPKTPAQSKPLWSLQAHDSQPVSTLAINNHIPGLFATGSTDKMVKVWNVPEVGSGPRMVVSRDLGVGKVFSASWGPDAEVAFRLGVAGSKGVVQVWDASTNAGVRRAFEGRVAAPVVEYGEDRTVGVVDDDEEESDEEGEEGIEIPMEEGDEEDLEGEDEEDDDEEHPEGWESMDEHLHLRRTVKRSAKMAKLNVKDFPRPPLCERVQRRLRVEWEGQVVADTREGWWVLETYGAPTYYIPPRDIKGVLPPSSARQTVCEWKGLATYLDLKHPKTGEVAKAVAWRYEQPTNPFRSIQNYVSFYAGREVDCFVDDEHVKAQPGSFYGGWVTDDITGPIKGGVHNGGGVAASTGDLPVLTMRISMEMDTSTYLNQGSSSRGIRTSNTLPGSSNRHFCGSPGSCLFACSSRMPAGSGFNNHPFPASPGPTFALHSLSQAALQRRKNAEKASKGSDEGSADGYFQSWTNSNNASPRESNDMADKVPLEKSATTDGVGVGEVENEVKSFVNVSGASAVPNTGFAAAEGVHHGEAEDGSNVREERPTTANEEHELEEAHMTVRFQHVETDEGHMIITGRKGELARCEDEPIHIPGVVQIFGCLVAVHQDETSGDLVVRQVSENSKDIIGWTPRALFDLKSFTACLTDDSAEDLLEHLDYAKEDGHNLDESGPEILNVVGRTAEGEEWKAWCAIHASPANKELIVMEFELEDDPRAPIPSTPTREFGPDDIHLESQEEPYEPSADDLAESTTNMAKPLRQLARARRTKGKQGPIEIFNILSQISEQLAAATDLELFLKIVVGVVKELTGFARCMVYQFDEDWNGQVVTELVDRRVTKDLYRGLHFPATDIPKQARELYKINKVRLLVDRDAQTARLVCREQKDLDTPLDMTHAYLRAMSPVHLKYLGNMGVKASMSISIIAFNELWGLISLHTYGKNPARVPFPVRKLCRLLGDTISRNLERLSYAQRLNARRLVSTMPTEANPGGYIIAKPEDMLSLFGAEYGVLSIAGEAKMLGSAPSSGEVHAVVQYLRERKFPTIQTSQNIRKDFPEILAGSPSLTSIAGMLYVPLSTEGNDFIIFFRAGQLKYIHWAGNPHEKTMKQGSKNYLEPRKSFKMWTEQVMGKSKEWTDEQAETAAVLQIVYSRFIRVWRQKEAAVKTSKMTNLLLGNASHEVRTPLNAIINYLEIAMEGNIDSDTRDNLKRSHQGAKSLIYVVNDLLDLTKNDSAYEPALRMEAFDLRGAIKDSVRMYKKEANRKGLAWRTEFNERFPEAILGDDIRLRQIIGNLAENALKYTAQGQITIECMTTARHDEQKTAKIEISVIDTGRGMSEEMVHSVVADFESTPVGAPEDEGENKDDKEGTGLGLAVVARTVQNLKGSLRVDSELGKGSRFTIALEVTTAALSDITAPEARLSSPGGSDTSRGPSRRNSDESSFNGSGKSELDRLVDEIQSLGSNNSFPGLNSPKESPRKRQPPKHPPHGPVTGVKIESEGVPPSEELKKLPQRPPALRSKTSHSPPRSCSSVLGGRRRSSTKSHVKTGSDESVSGGPGDLTCLIVEDNPVNMMMLIKRLQKSGVSTLKANNGEEGVAAFTKGRGNISAILMDLQMPICDGRTATKRIREFETQNADGNEGIPIFAVSASVSESEHEELRQLGFSGWIPKPVDYGRLNTILEGCNDKTRREQELYTPGKNIWEYGGWLYLNQDE</sequence>
<dbReference type="SUPFAM" id="SSF55781">
    <property type="entry name" value="GAF domain-like"/>
    <property type="match status" value="2"/>
</dbReference>
<dbReference type="GO" id="GO:0005524">
    <property type="term" value="F:ATP binding"/>
    <property type="evidence" value="ECO:0007669"/>
    <property type="project" value="UniProtKB-KW"/>
</dbReference>
<dbReference type="Pfam" id="PF00360">
    <property type="entry name" value="PHY"/>
    <property type="match status" value="1"/>
</dbReference>
<evidence type="ECO:0000256" key="2">
    <source>
        <dbReference type="ARBA" id="ARBA00022553"/>
    </source>
</evidence>
<dbReference type="PROSITE" id="PS50110">
    <property type="entry name" value="RESPONSE_REGULATORY"/>
    <property type="match status" value="1"/>
</dbReference>
<evidence type="ECO:0000256" key="5">
    <source>
        <dbReference type="ARBA" id="ARBA00022679"/>
    </source>
</evidence>
<evidence type="ECO:0000256" key="10">
    <source>
        <dbReference type="ARBA" id="ARBA00022991"/>
    </source>
</evidence>
<dbReference type="CDD" id="cd17546">
    <property type="entry name" value="REC_hyHK_CKI1_RcsC-like"/>
    <property type="match status" value="1"/>
</dbReference>
<dbReference type="InterPro" id="IPR013654">
    <property type="entry name" value="PAS_2"/>
</dbReference>
<evidence type="ECO:0000313" key="20">
    <source>
        <dbReference type="EMBL" id="GAO52381.1"/>
    </source>
</evidence>
<dbReference type="Gene3D" id="1.10.287.130">
    <property type="match status" value="1"/>
</dbReference>
<dbReference type="PANTHER" id="PTHR43065">
    <property type="entry name" value="SENSOR HISTIDINE KINASE"/>
    <property type="match status" value="1"/>
</dbReference>
<dbReference type="Gene3D" id="3.30.450.40">
    <property type="match status" value="1"/>
</dbReference>
<dbReference type="InterPro" id="IPR029016">
    <property type="entry name" value="GAF-like_dom_sf"/>
</dbReference>
<feature type="domain" description="Response regulatory" evidence="19">
    <location>
        <begin position="1927"/>
        <end position="2050"/>
    </location>
</feature>
<keyword evidence="2 13" id="KW-0597">Phosphoprotein</keyword>
<dbReference type="InterPro" id="IPR005467">
    <property type="entry name" value="His_kinase_dom"/>
</dbReference>
<feature type="region of interest" description="Disordered" evidence="16">
    <location>
        <begin position="1715"/>
        <end position="1735"/>
    </location>
</feature>
<feature type="compositionally biased region" description="Polar residues" evidence="16">
    <location>
        <begin position="842"/>
        <end position="853"/>
    </location>
</feature>
<dbReference type="Gene3D" id="2.130.10.10">
    <property type="entry name" value="YVTN repeat-like/Quinoprotein amine dehydrogenase"/>
    <property type="match status" value="1"/>
</dbReference>
<dbReference type="GO" id="GO:0000155">
    <property type="term" value="F:phosphorelay sensor kinase activity"/>
    <property type="evidence" value="ECO:0007669"/>
    <property type="project" value="InterPro"/>
</dbReference>
<dbReference type="InterPro" id="IPR015943">
    <property type="entry name" value="WD40/YVTN_repeat-like_dom_sf"/>
</dbReference>
<keyword evidence="4" id="KW-0716">Sensory transduction</keyword>
<dbReference type="SMART" id="SM00065">
    <property type="entry name" value="GAF"/>
    <property type="match status" value="1"/>
</dbReference>
<feature type="region of interest" description="Disordered" evidence="16">
    <location>
        <begin position="236"/>
        <end position="258"/>
    </location>
</feature>
<evidence type="ECO:0000256" key="6">
    <source>
        <dbReference type="ARBA" id="ARBA00022737"/>
    </source>
</evidence>
<dbReference type="SMART" id="SM00448">
    <property type="entry name" value="REC"/>
    <property type="match status" value="1"/>
</dbReference>
<evidence type="ECO:0000256" key="16">
    <source>
        <dbReference type="SAM" id="MobiDB-lite"/>
    </source>
</evidence>
<dbReference type="InterPro" id="IPR003661">
    <property type="entry name" value="HisK_dim/P_dom"/>
</dbReference>
<keyword evidence="21" id="KW-1185">Reference proteome</keyword>
<dbReference type="Gene3D" id="3.40.50.2300">
    <property type="match status" value="1"/>
</dbReference>
<evidence type="ECO:0000256" key="13">
    <source>
        <dbReference type="PROSITE-ProRule" id="PRU00169"/>
    </source>
</evidence>
<dbReference type="SUPFAM" id="SSF55785">
    <property type="entry name" value="PYP-like sensor domain (PAS domain)"/>
    <property type="match status" value="1"/>
</dbReference>
<dbReference type="GO" id="GO:0006355">
    <property type="term" value="P:regulation of DNA-templated transcription"/>
    <property type="evidence" value="ECO:0007669"/>
    <property type="project" value="InterPro"/>
</dbReference>
<evidence type="ECO:0000313" key="21">
    <source>
        <dbReference type="Proteomes" id="UP000033140"/>
    </source>
</evidence>
<evidence type="ECO:0000256" key="7">
    <source>
        <dbReference type="ARBA" id="ARBA00022741"/>
    </source>
</evidence>
<dbReference type="InterPro" id="IPR036097">
    <property type="entry name" value="HisK_dim/P_sf"/>
</dbReference>
<dbReference type="PROSITE" id="PS50294">
    <property type="entry name" value="WD_REPEATS_REGION"/>
    <property type="match status" value="1"/>
</dbReference>
<feature type="compositionally biased region" description="Polar residues" evidence="16">
    <location>
        <begin position="1888"/>
        <end position="1897"/>
    </location>
</feature>
<keyword evidence="3 14" id="KW-0853">WD repeat</keyword>
<dbReference type="InterPro" id="IPR036890">
    <property type="entry name" value="HATPase_C_sf"/>
</dbReference>
<dbReference type="Pfam" id="PF04248">
    <property type="entry name" value="NTP_transf_9"/>
    <property type="match status" value="1"/>
</dbReference>
<dbReference type="SUPFAM" id="SSF47384">
    <property type="entry name" value="Homodimeric domain of signal transducing histidine kinase"/>
    <property type="match status" value="1"/>
</dbReference>
<dbReference type="Gene3D" id="3.30.450.20">
    <property type="entry name" value="PAS domain"/>
    <property type="match status" value="1"/>
</dbReference>
<evidence type="ECO:0000259" key="19">
    <source>
        <dbReference type="PROSITE" id="PS50110"/>
    </source>
</evidence>
<dbReference type="SUPFAM" id="SSF55874">
    <property type="entry name" value="ATPase domain of HSP90 chaperone/DNA topoisomerase II/histidine kinase"/>
    <property type="match status" value="1"/>
</dbReference>
<feature type="region of interest" description="Disordered" evidence="16">
    <location>
        <begin position="504"/>
        <end position="559"/>
    </location>
</feature>
<dbReference type="InterPro" id="IPR001294">
    <property type="entry name" value="Phytochrome"/>
</dbReference>
<dbReference type="InterPro" id="IPR007361">
    <property type="entry name" value="DUF427"/>
</dbReference>
<dbReference type="PROSITE" id="PS50046">
    <property type="entry name" value="PHYTOCHROME_2"/>
    <property type="match status" value="1"/>
</dbReference>
<dbReference type="InterPro" id="IPR011006">
    <property type="entry name" value="CheY-like_superfamily"/>
</dbReference>
<keyword evidence="11" id="KW-0902">Two-component regulatory system</keyword>
<dbReference type="GO" id="GO:0009584">
    <property type="term" value="P:detection of visible light"/>
    <property type="evidence" value="ECO:0007669"/>
    <property type="project" value="InterPro"/>
</dbReference>
<dbReference type="SUPFAM" id="SSF52172">
    <property type="entry name" value="CheY-like"/>
    <property type="match status" value="1"/>
</dbReference>
<dbReference type="InterPro" id="IPR016132">
    <property type="entry name" value="Phyto_chromo_attachment"/>
</dbReference>
<keyword evidence="1" id="KW-0600">Photoreceptor protein</keyword>
<dbReference type="Pfam" id="PF00512">
    <property type="entry name" value="HisKA"/>
    <property type="match status" value="1"/>
</dbReference>
<feature type="compositionally biased region" description="Basic residues" evidence="16">
    <location>
        <begin position="1901"/>
        <end position="1911"/>
    </location>
</feature>
<dbReference type="Pfam" id="PF00400">
    <property type="entry name" value="WD40"/>
    <property type="match status" value="2"/>
</dbReference>
<dbReference type="PANTHER" id="PTHR43065:SF10">
    <property type="entry name" value="PEROXIDE STRESS-ACTIVATED HISTIDINE KINASE MAK3"/>
    <property type="match status" value="1"/>
</dbReference>
<comment type="caution">
    <text evidence="20">The sequence shown here is derived from an EMBL/GenBank/DDBJ whole genome shotgun (WGS) entry which is preliminary data.</text>
</comment>
<dbReference type="Pfam" id="PF08446">
    <property type="entry name" value="PAS_2"/>
    <property type="match status" value="1"/>
</dbReference>
<evidence type="ECO:0000256" key="11">
    <source>
        <dbReference type="ARBA" id="ARBA00023012"/>
    </source>
</evidence>
<reference evidence="20 21" key="2">
    <citation type="journal article" date="2014" name="J. Gen. Appl. Microbiol.">
        <title>The early diverging ascomycetous budding yeast Saitoella complicata has three histone deacetylases belonging to the Clr6, Hos2, and Rpd3 lineages.</title>
        <authorList>
            <person name="Nishida H."/>
            <person name="Matsumoto T."/>
            <person name="Kondo S."/>
            <person name="Hamamoto M."/>
            <person name="Yoshikawa H."/>
        </authorList>
    </citation>
    <scope>NUCLEOTIDE SEQUENCE [LARGE SCALE GENOMIC DNA]</scope>
    <source>
        <strain evidence="20 21">NRRL Y-17804</strain>
    </source>
</reference>
<keyword evidence="15" id="KW-0175">Coiled coil</keyword>
<proteinExistence type="predicted"/>
<dbReference type="SMART" id="SM00320">
    <property type="entry name" value="WD40"/>
    <property type="match status" value="5"/>
</dbReference>
<dbReference type="Gene3D" id="3.30.450.270">
    <property type="match status" value="1"/>
</dbReference>
<feature type="compositionally biased region" description="Polar residues" evidence="16">
    <location>
        <begin position="1826"/>
        <end position="1835"/>
    </location>
</feature>
<dbReference type="SMART" id="SM00387">
    <property type="entry name" value="HATPase_c"/>
    <property type="match status" value="1"/>
</dbReference>
<dbReference type="InterPro" id="IPR019775">
    <property type="entry name" value="WD40_repeat_CS"/>
</dbReference>
<evidence type="ECO:0000256" key="14">
    <source>
        <dbReference type="PROSITE-ProRule" id="PRU00221"/>
    </source>
</evidence>
<evidence type="ECO:0000259" key="17">
    <source>
        <dbReference type="PROSITE" id="PS50046"/>
    </source>
</evidence>
<dbReference type="FunFam" id="2.130.10.10:FF:000457">
    <property type="entry name" value="rRNA processing protein Pwp1"/>
    <property type="match status" value="1"/>
</dbReference>
<keyword evidence="5" id="KW-0808">Transferase</keyword>
<name>A0A0E9NRU1_SAICN</name>
<dbReference type="PROSITE" id="PS00678">
    <property type="entry name" value="WD_REPEATS_1"/>
    <property type="match status" value="1"/>
</dbReference>
<evidence type="ECO:0000256" key="4">
    <source>
        <dbReference type="ARBA" id="ARBA00022606"/>
    </source>
</evidence>
<evidence type="ECO:0000256" key="3">
    <source>
        <dbReference type="ARBA" id="ARBA00022574"/>
    </source>
</evidence>
<dbReference type="InterPro" id="IPR038694">
    <property type="entry name" value="DUF427_sf"/>
</dbReference>
<dbReference type="Pfam" id="PF01590">
    <property type="entry name" value="GAF"/>
    <property type="match status" value="1"/>
</dbReference>
<evidence type="ECO:0000256" key="15">
    <source>
        <dbReference type="SAM" id="Coils"/>
    </source>
</evidence>
<feature type="repeat" description="WD" evidence="14">
    <location>
        <begin position="396"/>
        <end position="430"/>
    </location>
</feature>
<accession>A0A0E9NRU1</accession>
<dbReference type="PROSITE" id="PS50082">
    <property type="entry name" value="WD_REPEATS_2"/>
    <property type="match status" value="2"/>
</dbReference>
<evidence type="ECO:0000256" key="9">
    <source>
        <dbReference type="ARBA" id="ARBA00022840"/>
    </source>
</evidence>
<keyword evidence="10" id="KW-0157">Chromophore</keyword>
<feature type="region of interest" description="Disordered" evidence="16">
    <location>
        <begin position="818"/>
        <end position="860"/>
    </location>
</feature>
<dbReference type="CDD" id="cd00082">
    <property type="entry name" value="HisKA"/>
    <property type="match status" value="1"/>
</dbReference>
<dbReference type="SMART" id="SM00388">
    <property type="entry name" value="HisKA"/>
    <property type="match status" value="1"/>
</dbReference>